<feature type="domain" description="LTD" evidence="2">
    <location>
        <begin position="32"/>
        <end position="165"/>
    </location>
</feature>
<dbReference type="InterPro" id="IPR036415">
    <property type="entry name" value="Lamin_tail_dom_sf"/>
</dbReference>
<feature type="region of interest" description="Disordered" evidence="1">
    <location>
        <begin position="197"/>
        <end position="238"/>
    </location>
</feature>
<dbReference type="GO" id="GO:0003824">
    <property type="term" value="F:catalytic activity"/>
    <property type="evidence" value="ECO:0007669"/>
    <property type="project" value="InterPro"/>
</dbReference>
<reference evidence="3 4" key="2">
    <citation type="submission" date="2015-01" db="EMBL/GenBank/DDBJ databases">
        <title>Complete genome sequence of Pyrinomonas methylaliphatogenes type strain K22T.</title>
        <authorList>
            <person name="Lee K.C.Y."/>
            <person name="Power J.F."/>
            <person name="Dunfield P.F."/>
            <person name="Morgan X.C."/>
            <person name="Huttenhower C."/>
            <person name="Stott M.B."/>
        </authorList>
    </citation>
    <scope>NUCLEOTIDE SEQUENCE [LARGE SCALE GENOMIC DNA]</scope>
    <source>
        <strain evidence="3 4">K22</strain>
    </source>
</reference>
<dbReference type="InterPro" id="IPR005135">
    <property type="entry name" value="Endo/exonuclease/phosphatase"/>
</dbReference>
<name>A0A0B6WYM7_9BACT</name>
<dbReference type="PANTHER" id="PTHR42834">
    <property type="entry name" value="ENDONUCLEASE/EXONUCLEASE/PHOSPHATASE FAMILY PROTEIN (AFU_ORTHOLOGUE AFUA_3G09210)"/>
    <property type="match status" value="1"/>
</dbReference>
<dbReference type="OrthoDB" id="9801679at2"/>
<dbReference type="Gene3D" id="2.60.40.1260">
    <property type="entry name" value="Lamin Tail domain"/>
    <property type="match status" value="1"/>
</dbReference>
<dbReference type="SUPFAM" id="SSF56219">
    <property type="entry name" value="DNase I-like"/>
    <property type="match status" value="1"/>
</dbReference>
<proteinExistence type="predicted"/>
<dbReference type="Pfam" id="PF17963">
    <property type="entry name" value="Big_9"/>
    <property type="match status" value="1"/>
</dbReference>
<dbReference type="AlphaFoldDB" id="A0A0B6WYM7"/>
<dbReference type="SUPFAM" id="SSF74853">
    <property type="entry name" value="Lamin A/C globular tail domain"/>
    <property type="match status" value="1"/>
</dbReference>
<dbReference type="CDD" id="cd04486">
    <property type="entry name" value="YhcR_OBF_like"/>
    <property type="match status" value="1"/>
</dbReference>
<evidence type="ECO:0000313" key="4">
    <source>
        <dbReference type="Proteomes" id="UP000031518"/>
    </source>
</evidence>
<keyword evidence="4" id="KW-1185">Reference proteome</keyword>
<evidence type="ECO:0000313" key="3">
    <source>
        <dbReference type="EMBL" id="CDM66368.1"/>
    </source>
</evidence>
<feature type="compositionally biased region" description="Pro residues" evidence="1">
    <location>
        <begin position="224"/>
        <end position="238"/>
    </location>
</feature>
<reference evidence="3 4" key="1">
    <citation type="submission" date="2013-12" db="EMBL/GenBank/DDBJ databases">
        <authorList>
            <person name="Stott M."/>
        </authorList>
    </citation>
    <scope>NUCLEOTIDE SEQUENCE [LARGE SCALE GENOMIC DNA]</scope>
    <source>
        <strain evidence="3 4">K22</strain>
    </source>
</reference>
<dbReference type="Gene3D" id="3.60.10.10">
    <property type="entry name" value="Endonuclease/exonuclease/phosphatase"/>
    <property type="match status" value="1"/>
</dbReference>
<evidence type="ECO:0000259" key="2">
    <source>
        <dbReference type="PROSITE" id="PS51841"/>
    </source>
</evidence>
<dbReference type="Proteomes" id="UP000031518">
    <property type="component" value="Unassembled WGS sequence"/>
</dbReference>
<dbReference type="PROSITE" id="PS51841">
    <property type="entry name" value="LTD"/>
    <property type="match status" value="1"/>
</dbReference>
<evidence type="ECO:0000256" key="1">
    <source>
        <dbReference type="SAM" id="MobiDB-lite"/>
    </source>
</evidence>
<organism evidence="3 4">
    <name type="scientific">Pyrinomonas methylaliphatogenes</name>
    <dbReference type="NCBI Taxonomy" id="454194"/>
    <lineage>
        <taxon>Bacteria</taxon>
        <taxon>Pseudomonadati</taxon>
        <taxon>Acidobacteriota</taxon>
        <taxon>Blastocatellia</taxon>
        <taxon>Blastocatellales</taxon>
        <taxon>Pyrinomonadaceae</taxon>
        <taxon>Pyrinomonas</taxon>
    </lineage>
</organism>
<dbReference type="InterPro" id="IPR001322">
    <property type="entry name" value="Lamin_tail_dom"/>
</dbReference>
<dbReference type="EMBL" id="CBXV010000008">
    <property type="protein sequence ID" value="CDM66368.1"/>
    <property type="molecule type" value="Genomic_DNA"/>
</dbReference>
<dbReference type="PANTHER" id="PTHR42834:SF1">
    <property type="entry name" value="ENDONUCLEASE_EXONUCLEASE_PHOSPHATASE FAMILY PROTEIN (AFU_ORTHOLOGUE AFUA_3G09210)"/>
    <property type="match status" value="1"/>
</dbReference>
<protein>
    <submittedName>
        <fullName evidence="3">Predicted extracellular nuclease</fullName>
    </submittedName>
</protein>
<dbReference type="STRING" id="454194.PYK22_02396"/>
<dbReference type="Pfam" id="PF00932">
    <property type="entry name" value="LTD"/>
    <property type="match status" value="1"/>
</dbReference>
<dbReference type="InterPro" id="IPR036691">
    <property type="entry name" value="Endo/exonu/phosph_ase_sf"/>
</dbReference>
<dbReference type="RefSeq" id="WP_060635617.1">
    <property type="nucleotide sequence ID" value="NZ_CBXV010000008.1"/>
</dbReference>
<dbReference type="Pfam" id="PF19580">
    <property type="entry name" value="Exo_endo_phos_3"/>
    <property type="match status" value="1"/>
</dbReference>
<accession>A0A0B6WYM7</accession>
<gene>
    <name evidence="3" type="ORF">PYK22_02396</name>
</gene>
<sequence length="1029" mass="107643">MLTQPKRGIVRTSLFIALVIFIFLIYQAARFARQANAQTSAPQIVISQIYGGGGNSGAAYKNDFIELFNRGSSPVSLNGWSVQYASSAGSSWQVTTLSGTIQPGQYYLIKEAAGSGGTTDLPSPDATGNIAMSATAGKVALVSSATALSGSCPTANVVDFVGYGNTTNCFEGTGPAPTLSNTTAALRAGNGCTDTNSNSADFSAGAPNPRNSSSPLAPCGGEPMPSPTPSPSPTPPPAITPIHMIQGSGTTSPLVGQNVTTSGIVTGLRSNGFFIQTPDAEADNDPNTSEGLFIFTSGAPPAAAAIGNRVNVTGTVVEFRPPSDPNSPPLTELSGSVTVALVSTNNPLPTPVTLTPSDTSPIGPVEQLERYEGMRVHVDTLIVVGPTGGSINESTATSASNGIFYGVIAGVARPFREPGISVLDQLPSGAPCCVPRFDTNPEKLRIDSDAQPGATPLEVTAGSIVSNITGPLDFGARTYTILPDAATPPVVSNIGSAVSVPDPTADEFTIASFNMERFFDATDDPAISEPVLTTAAFDNRLRKASLAIRQVMKSPDIIGVEEVENLATLQAVANQLNGDEVAAGRSNPNYQAYLIEGNDQGGIDVGFLVKTSRVEVIEVRQEGKNATYVNPLTNQPELLNDRPPLVLRARAHRESDSAGRTVTVVVNHLRSLLSIDDPAEGARVRAKRRAQAEFLASLLQSLQTSSPTEPVISVGDYNAFQFNDGYVDVIGTVRGQPTPPEQVVLASSDLVNPDLTDLVDQLPAQERYSYVNNGDAQVLDHIIVNQAAMAIFNRFAYARNDADFPESFRNDATRPERISDHDMPVAYFALPPINRAPIANDQAVTVTYATPLTFALDASDPDGDALALTLVSAPNKGAIAFNDANRTATYTPNPKASGMDAFIYAITDAGGLRAQATVSISITPEDVSALVRATSSGLIYSRATRTYNGTITITNASARTIAGPLQIVLSALTSGVTLVNASGTYNGDPYITANAVSLAPNESVTISVRFDNPSNARISYAARTYAGIF</sequence>
<dbReference type="Gene3D" id="2.60.40.3440">
    <property type="match status" value="1"/>
</dbReference>